<sequence length="260" mass="27954">MLVYPQLETGALSQFPMRKTRRTRTVTNRAADGSTIKLSDPAGVTTEWSLNYTDLSDQEAATLRGFFEAAEGSLNGFTFLDPTGNLLAWSDQLMNAVWQRDPALAVTGGEADPRGGKQAWVAGNSGPAVQAITQTIAAPGACQYCFTVYLHAATPATVRLWAGSDSTSAKVNSEWNRFMLTTSLQADTSSMRFGIEMEALKTIELYGIQVEVQPGASGYKGTGRGGVYEGAHLRDDALAITRTGVNRNSCTVNIIHVNHL</sequence>
<reference evidence="1" key="1">
    <citation type="submission" date="2006-10" db="EMBL/GenBank/DDBJ databases">
        <title>Complete sequence of Solibacter usitatus Ellin6076.</title>
        <authorList>
            <consortium name="US DOE Joint Genome Institute"/>
            <person name="Copeland A."/>
            <person name="Lucas S."/>
            <person name="Lapidus A."/>
            <person name="Barry K."/>
            <person name="Detter J.C."/>
            <person name="Glavina del Rio T."/>
            <person name="Hammon N."/>
            <person name="Israni S."/>
            <person name="Dalin E."/>
            <person name="Tice H."/>
            <person name="Pitluck S."/>
            <person name="Thompson L.S."/>
            <person name="Brettin T."/>
            <person name="Bruce D."/>
            <person name="Han C."/>
            <person name="Tapia R."/>
            <person name="Gilna P."/>
            <person name="Schmutz J."/>
            <person name="Larimer F."/>
            <person name="Land M."/>
            <person name="Hauser L."/>
            <person name="Kyrpides N."/>
            <person name="Mikhailova N."/>
            <person name="Janssen P.H."/>
            <person name="Kuske C.R."/>
            <person name="Richardson P."/>
        </authorList>
    </citation>
    <scope>NUCLEOTIDE SEQUENCE</scope>
    <source>
        <strain evidence="1">Ellin6076</strain>
    </source>
</reference>
<dbReference type="KEGG" id="sus:Acid_4120"/>
<accession>Q01Z31</accession>
<dbReference type="Gene3D" id="2.60.120.260">
    <property type="entry name" value="Galactose-binding domain-like"/>
    <property type="match status" value="1"/>
</dbReference>
<dbReference type="STRING" id="234267.Acid_4120"/>
<dbReference type="EMBL" id="CP000473">
    <property type="protein sequence ID" value="ABJ85084.1"/>
    <property type="molecule type" value="Genomic_DNA"/>
</dbReference>
<dbReference type="InParanoid" id="Q01Z31"/>
<dbReference type="AlphaFoldDB" id="Q01Z31"/>
<evidence type="ECO:0000313" key="1">
    <source>
        <dbReference type="EMBL" id="ABJ85084.1"/>
    </source>
</evidence>
<proteinExistence type="predicted"/>
<name>Q01Z31_SOLUE</name>
<dbReference type="eggNOG" id="ENOG503470P">
    <property type="taxonomic scope" value="Bacteria"/>
</dbReference>
<gene>
    <name evidence="1" type="ordered locus">Acid_4120</name>
</gene>
<dbReference type="HOGENOM" id="CLU_1069197_0_0_0"/>
<organism evidence="1">
    <name type="scientific">Solibacter usitatus (strain Ellin6076)</name>
    <dbReference type="NCBI Taxonomy" id="234267"/>
    <lineage>
        <taxon>Bacteria</taxon>
        <taxon>Pseudomonadati</taxon>
        <taxon>Acidobacteriota</taxon>
        <taxon>Terriglobia</taxon>
        <taxon>Bryobacterales</taxon>
        <taxon>Solibacteraceae</taxon>
        <taxon>Candidatus Solibacter</taxon>
    </lineage>
</organism>
<protein>
    <submittedName>
        <fullName evidence="1">Uncharacterized protein</fullName>
    </submittedName>
</protein>